<evidence type="ECO:0000313" key="2">
    <source>
        <dbReference type="EMBL" id="KKU99778.1"/>
    </source>
</evidence>
<organism evidence="2 3">
    <name type="scientific">Candidatus Amesbacteria bacterium GW2011_GWA1_48_9</name>
    <dbReference type="NCBI Taxonomy" id="1618355"/>
    <lineage>
        <taxon>Bacteria</taxon>
        <taxon>Candidatus Amesiibacteriota</taxon>
    </lineage>
</organism>
<reference evidence="2 3" key="1">
    <citation type="journal article" date="2015" name="Nature">
        <title>rRNA introns, odd ribosomes, and small enigmatic genomes across a large radiation of phyla.</title>
        <authorList>
            <person name="Brown C.T."/>
            <person name="Hug L.A."/>
            <person name="Thomas B.C."/>
            <person name="Sharon I."/>
            <person name="Castelle C.J."/>
            <person name="Singh A."/>
            <person name="Wilkins M.J."/>
            <person name="Williams K.H."/>
            <person name="Banfield J.F."/>
        </authorList>
    </citation>
    <scope>NUCLEOTIDE SEQUENCE [LARGE SCALE GENOMIC DNA]</scope>
</reference>
<dbReference type="Proteomes" id="UP000034637">
    <property type="component" value="Unassembled WGS sequence"/>
</dbReference>
<sequence>GIDDRWNLWCFPDTFVALTDFQLYWARKANPFVPIVKIPNGVDLSKFSPLIKPVRINIPRPIILCIAALTPAKRLDLAIKAVSRLKTGSLVLIGEGDQKDQLSDLCQQLLPGRFTITSFPHQHMPAVYAAADLFTFPTVPYESFGIALVEAMASGLPVVATDDPIRREIVGVAGLFVDPADTGAYAAALQKALKINWSKKPRIRAQQYSWSKIASDYDRLFRKLCSQ</sequence>
<dbReference type="GO" id="GO:0016757">
    <property type="term" value="F:glycosyltransferase activity"/>
    <property type="evidence" value="ECO:0007669"/>
    <property type="project" value="TreeGrafter"/>
</dbReference>
<gene>
    <name evidence="2" type="ORF">UY33_C0023G0012</name>
</gene>
<dbReference type="Pfam" id="PF13692">
    <property type="entry name" value="Glyco_trans_1_4"/>
    <property type="match status" value="1"/>
</dbReference>
<evidence type="ECO:0000256" key="1">
    <source>
        <dbReference type="ARBA" id="ARBA00022679"/>
    </source>
</evidence>
<protein>
    <submittedName>
        <fullName evidence="2">Glycosyl transferase family 1</fullName>
    </submittedName>
</protein>
<dbReference type="CDD" id="cd03801">
    <property type="entry name" value="GT4_PimA-like"/>
    <property type="match status" value="1"/>
</dbReference>
<dbReference type="PANTHER" id="PTHR46401">
    <property type="entry name" value="GLYCOSYLTRANSFERASE WBBK-RELATED"/>
    <property type="match status" value="1"/>
</dbReference>
<evidence type="ECO:0000313" key="3">
    <source>
        <dbReference type="Proteomes" id="UP000034637"/>
    </source>
</evidence>
<dbReference type="EMBL" id="LCPP01000023">
    <property type="protein sequence ID" value="KKU99778.1"/>
    <property type="molecule type" value="Genomic_DNA"/>
</dbReference>
<dbReference type="AlphaFoldDB" id="A0A0G1XB46"/>
<dbReference type="SUPFAM" id="SSF53756">
    <property type="entry name" value="UDP-Glycosyltransferase/glycogen phosphorylase"/>
    <property type="match status" value="1"/>
</dbReference>
<dbReference type="Gene3D" id="3.40.50.2000">
    <property type="entry name" value="Glycogen Phosphorylase B"/>
    <property type="match status" value="2"/>
</dbReference>
<dbReference type="GO" id="GO:0009103">
    <property type="term" value="P:lipopolysaccharide biosynthetic process"/>
    <property type="evidence" value="ECO:0007669"/>
    <property type="project" value="TreeGrafter"/>
</dbReference>
<proteinExistence type="predicted"/>
<dbReference type="PANTHER" id="PTHR46401:SF2">
    <property type="entry name" value="GLYCOSYLTRANSFERASE WBBK-RELATED"/>
    <property type="match status" value="1"/>
</dbReference>
<comment type="caution">
    <text evidence="2">The sequence shown here is derived from an EMBL/GenBank/DDBJ whole genome shotgun (WGS) entry which is preliminary data.</text>
</comment>
<feature type="non-terminal residue" evidence="2">
    <location>
        <position position="1"/>
    </location>
</feature>
<keyword evidence="1 2" id="KW-0808">Transferase</keyword>
<accession>A0A0G1XB46</accession>
<name>A0A0G1XB46_9BACT</name>